<accession>A0A4Y5SVK2</accession>
<organism evidence="1 2">
    <name type="scientific">Paracoccus liaowanqingii</name>
    <dbReference type="NCBI Taxonomy" id="2560053"/>
    <lineage>
        <taxon>Bacteria</taxon>
        <taxon>Pseudomonadati</taxon>
        <taxon>Pseudomonadota</taxon>
        <taxon>Alphaproteobacteria</taxon>
        <taxon>Rhodobacterales</taxon>
        <taxon>Paracoccaceae</taxon>
        <taxon>Paracoccus</taxon>
    </lineage>
</organism>
<dbReference type="EMBL" id="CP040765">
    <property type="protein sequence ID" value="QDA36774.1"/>
    <property type="molecule type" value="Genomic_DNA"/>
</dbReference>
<proteinExistence type="predicted"/>
<dbReference type="AlphaFoldDB" id="A0A4Y5SVK2"/>
<sequence length="138" mass="15275">MSLKRGEPLLSMQALAQQLLTLERRHQNAFDDPADEAARVFERLRDALARFAGLSGFTSLMRRALALARADDPSLRQLSVRADGSLEGLEQLSSDAVLAIIAQFLGLLVTFVGEPLMLRFVREAWPDASLDDQHGTRD</sequence>
<keyword evidence="1" id="KW-0614">Plasmid</keyword>
<dbReference type="Proteomes" id="UP000296374">
    <property type="component" value="Plasmid unnamed1"/>
</dbReference>
<protein>
    <submittedName>
        <fullName evidence="1">Uncharacterized protein</fullName>
    </submittedName>
</protein>
<dbReference type="RefSeq" id="WP_139616469.1">
    <property type="nucleotide sequence ID" value="NZ_CP040765.1"/>
</dbReference>
<gene>
    <name evidence="1" type="ORF">E4191_22045</name>
</gene>
<name>A0A4Y5SVK2_9RHOB</name>
<evidence type="ECO:0000313" key="1">
    <source>
        <dbReference type="EMBL" id="QDA36774.1"/>
    </source>
</evidence>
<geneLocation type="plasmid" evidence="1 2">
    <name>unnamed1</name>
</geneLocation>
<reference evidence="2" key="1">
    <citation type="submission" date="2019-05" db="EMBL/GenBank/DDBJ databases">
        <title>Tamlana fucoidanivorans sp. nov., isolated from the surface of algae collected from Fujian province in China.</title>
        <authorList>
            <person name="Li J."/>
        </authorList>
    </citation>
    <scope>NUCLEOTIDE SEQUENCE [LARGE SCALE GENOMIC DNA]</scope>
    <source>
        <strain evidence="2">2251</strain>
        <plasmid evidence="2">unnamed1</plasmid>
    </source>
</reference>
<evidence type="ECO:0000313" key="2">
    <source>
        <dbReference type="Proteomes" id="UP000296374"/>
    </source>
</evidence>
<dbReference type="KEGG" id="plia:E4191_22045"/>